<dbReference type="RefSeq" id="WP_283486001.1">
    <property type="nucleotide sequence ID" value="NZ_CP125947.1"/>
</dbReference>
<protein>
    <submittedName>
        <fullName evidence="1">SapC family protein</fullName>
    </submittedName>
</protein>
<accession>A0ABY8SP78</accession>
<reference evidence="1 2" key="1">
    <citation type="submission" date="2023-05" db="EMBL/GenBank/DDBJ databases">
        <authorList>
            <person name="Yin Y."/>
            <person name="Lu Z."/>
        </authorList>
    </citation>
    <scope>NUCLEOTIDE SEQUENCE [LARGE SCALE GENOMIC DNA]</scope>
    <source>
        <strain evidence="1 2">ZM22</strain>
    </source>
</reference>
<dbReference type="InterPro" id="IPR010836">
    <property type="entry name" value="SapC"/>
</dbReference>
<evidence type="ECO:0000313" key="1">
    <source>
        <dbReference type="EMBL" id="WHS64889.1"/>
    </source>
</evidence>
<proteinExistence type="predicted"/>
<gene>
    <name evidence="1" type="ORF">QMY55_20755</name>
</gene>
<evidence type="ECO:0000313" key="2">
    <source>
        <dbReference type="Proteomes" id="UP001240697"/>
    </source>
</evidence>
<organism evidence="1 2">
    <name type="scientific">Comamonas resistens</name>
    <dbReference type="NCBI Taxonomy" id="3046670"/>
    <lineage>
        <taxon>Bacteria</taxon>
        <taxon>Pseudomonadati</taxon>
        <taxon>Pseudomonadota</taxon>
        <taxon>Betaproteobacteria</taxon>
        <taxon>Burkholderiales</taxon>
        <taxon>Comamonadaceae</taxon>
        <taxon>Comamonas</taxon>
    </lineage>
</organism>
<sequence>MSDTLDLFKQPRALDSAAHRQLRYAASQPYHFAAQQLFAPIVSGEADMVAREYAIVFSDQSGSLPLALLGRARGHNAYVRDSGHWMARYVPAHFRRYPFVMSEVTAPGTEGAEAASAIEHIVVIDADAPHLSADQGERLFTDDGQPTAVLQNVQRVLAMMEQDSQRTLALVAQLEAADLLVARQVVVASKQGQPVGLTGLRVVDFERLNALGDASLAALQRSGALDLAYAHRVSLANLQDSVLVDNEAAAPSTSSGSISFDGIDWSKF</sequence>
<dbReference type="Proteomes" id="UP001240697">
    <property type="component" value="Chromosome"/>
</dbReference>
<keyword evidence="2" id="KW-1185">Reference proteome</keyword>
<dbReference type="Pfam" id="PF07277">
    <property type="entry name" value="SapC"/>
    <property type="match status" value="1"/>
</dbReference>
<name>A0ABY8SP78_9BURK</name>
<dbReference type="EMBL" id="CP125947">
    <property type="protein sequence ID" value="WHS64889.1"/>
    <property type="molecule type" value="Genomic_DNA"/>
</dbReference>